<dbReference type="Pfam" id="PF04266">
    <property type="entry name" value="ASCH"/>
    <property type="match status" value="1"/>
</dbReference>
<organism evidence="2 3">
    <name type="scientific">Desulfurococcus amylolyticus DSM 16532</name>
    <dbReference type="NCBI Taxonomy" id="768672"/>
    <lineage>
        <taxon>Archaea</taxon>
        <taxon>Thermoproteota</taxon>
        <taxon>Thermoprotei</taxon>
        <taxon>Desulfurococcales</taxon>
        <taxon>Desulfurococcaceae</taxon>
        <taxon>Desulfurococcus</taxon>
    </lineage>
</organism>
<accession>I3XPU1</accession>
<gene>
    <name evidence="2" type="ORF">Desfe_0052</name>
</gene>
<dbReference type="eggNOG" id="arCOG00398">
    <property type="taxonomic scope" value="Archaea"/>
</dbReference>
<dbReference type="HOGENOM" id="CLU_117042_0_0_2"/>
<evidence type="ECO:0000313" key="3">
    <source>
        <dbReference type="Proteomes" id="UP000006175"/>
    </source>
</evidence>
<dbReference type="CDD" id="cd06552">
    <property type="entry name" value="ASCH_yqfb_like"/>
    <property type="match status" value="1"/>
</dbReference>
<reference evidence="2 3" key="1">
    <citation type="journal article" date="2012" name="J. Bacteriol.">
        <title>Complete Genome Sequence of Desulfurococcus fermentans, a Hyperthermophilic Cellulolytic Crenarchaeon Isolated from a Freshwater Hot Spring in Kamchatka, Russia.</title>
        <authorList>
            <person name="Susanti D."/>
            <person name="Johnson E.F."/>
            <person name="Rodriguez J.R."/>
            <person name="Anderson I."/>
            <person name="Perevalova A.A."/>
            <person name="Kyrpides N."/>
            <person name="Lucas S."/>
            <person name="Han J."/>
            <person name="Lapidus A."/>
            <person name="Cheng J.F."/>
            <person name="Goodwin L."/>
            <person name="Pitluck S."/>
            <person name="Mavrommatis K."/>
            <person name="Peters L."/>
            <person name="Land M.L."/>
            <person name="Hauser L."/>
            <person name="Gopalan V."/>
            <person name="Chan P.P."/>
            <person name="Lowe T.M."/>
            <person name="Atomi H."/>
            <person name="Bonch-Osmolovskaya E.A."/>
            <person name="Woyke T."/>
            <person name="Mukhopadhyay B."/>
        </authorList>
    </citation>
    <scope>NUCLEOTIDE SEQUENCE [LARGE SCALE GENOMIC DNA]</scope>
    <source>
        <strain evidence="2 3">DSM 16532</strain>
    </source>
</reference>
<evidence type="ECO:0000259" key="1">
    <source>
        <dbReference type="SMART" id="SM01022"/>
    </source>
</evidence>
<keyword evidence="3" id="KW-1185">Reference proteome</keyword>
<sequence length="187" mass="21327">MIKGKFVEHILAGKKRSTIRLGCVIPRYKEVFIHGGGRPVAKAMITSVVYKRVCQLTEEDAYRDGYSSVEELLKDLKKVYNRKIAPSDVVTIIEFEVIKNLLDLSMQDIYMGLSPADIASLAYRYLEKELSEDELRIIDAVIKHGSIREASLKLYGSLNKRWIIRKTLRNCLRILIEKGIIGNAVKE</sequence>
<dbReference type="Gene3D" id="2.30.130.30">
    <property type="entry name" value="Hypothetical protein"/>
    <property type="match status" value="1"/>
</dbReference>
<feature type="domain" description="ASCH" evidence="1">
    <location>
        <begin position="1"/>
        <end position="99"/>
    </location>
</feature>
<name>I3XPU1_DESAM</name>
<proteinExistence type="predicted"/>
<dbReference type="Proteomes" id="UP000006175">
    <property type="component" value="Chromosome"/>
</dbReference>
<dbReference type="SMART" id="SM01022">
    <property type="entry name" value="ASCH"/>
    <property type="match status" value="1"/>
</dbReference>
<dbReference type="InterPro" id="IPR015947">
    <property type="entry name" value="PUA-like_sf"/>
</dbReference>
<dbReference type="KEGG" id="dfd:Desfe_0052"/>
<dbReference type="EMBL" id="CP003321">
    <property type="protein sequence ID" value="AFL65965.1"/>
    <property type="molecule type" value="Genomic_DNA"/>
</dbReference>
<dbReference type="PANTHER" id="PTHR42250">
    <property type="entry name" value="ASCH DOMAIN-CONTAINING PROTEIN"/>
    <property type="match status" value="1"/>
</dbReference>
<dbReference type="SUPFAM" id="SSF88697">
    <property type="entry name" value="PUA domain-like"/>
    <property type="match status" value="1"/>
</dbReference>
<dbReference type="PANTHER" id="PTHR42250:SF1">
    <property type="entry name" value="ASCH DOMAIN-CONTAINING PROTEIN"/>
    <property type="match status" value="1"/>
</dbReference>
<dbReference type="AlphaFoldDB" id="I3XPU1"/>
<evidence type="ECO:0000313" key="2">
    <source>
        <dbReference type="EMBL" id="AFL65965.1"/>
    </source>
</evidence>
<protein>
    <recommendedName>
        <fullName evidence="1">ASCH domain-containing protein</fullName>
    </recommendedName>
</protein>
<dbReference type="InterPro" id="IPR007374">
    <property type="entry name" value="ASCH_domain"/>
</dbReference>